<keyword evidence="2" id="KW-1185">Reference proteome</keyword>
<proteinExistence type="predicted"/>
<gene>
    <name evidence="1" type="ORF">PV08_03786</name>
</gene>
<evidence type="ECO:0000313" key="2">
    <source>
        <dbReference type="Proteomes" id="UP000053328"/>
    </source>
</evidence>
<dbReference type="Proteomes" id="UP000053328">
    <property type="component" value="Unassembled WGS sequence"/>
</dbReference>
<name>A0A0D2BCA4_9EURO</name>
<dbReference type="OrthoDB" id="5418574at2759"/>
<protein>
    <submittedName>
        <fullName evidence="1">Uncharacterized protein</fullName>
    </submittedName>
</protein>
<reference evidence="1 2" key="1">
    <citation type="submission" date="2015-01" db="EMBL/GenBank/DDBJ databases">
        <title>The Genome Sequence of Exophiala spinifera CBS89968.</title>
        <authorList>
            <consortium name="The Broad Institute Genomics Platform"/>
            <person name="Cuomo C."/>
            <person name="de Hoog S."/>
            <person name="Gorbushina A."/>
            <person name="Stielow B."/>
            <person name="Teixiera M."/>
            <person name="Abouelleil A."/>
            <person name="Chapman S.B."/>
            <person name="Priest M."/>
            <person name="Young S.K."/>
            <person name="Wortman J."/>
            <person name="Nusbaum C."/>
            <person name="Birren B."/>
        </authorList>
    </citation>
    <scope>NUCLEOTIDE SEQUENCE [LARGE SCALE GENOMIC DNA]</scope>
    <source>
        <strain evidence="1 2">CBS 89968</strain>
    </source>
</reference>
<dbReference type="RefSeq" id="XP_016236814.1">
    <property type="nucleotide sequence ID" value="XM_016378137.1"/>
</dbReference>
<accession>A0A0D2BCA4</accession>
<dbReference type="VEuPathDB" id="FungiDB:PV08_03786"/>
<sequence>MHACDALEDAPSELEPAERGDLKVQHLGRTDLELLHHHELKWKEATRSDLQQVEHQAYSDRVSYLAAHEDVPFVYAVTSFGTRARMWTCEPDATYLEPGFGSGELAEPSQYIEAHSSEATELRKGYDRMKRDFHQLHVGVLRLGRDLQNHLAAISSRGTHLERREDGEVGVYYHGPPSAGMVVAPSPKIRIFLTRISSKDTATRHSPVRSLPLNFRRFSRPSYRLLTIETYEVPRKHNLFR</sequence>
<dbReference type="EMBL" id="KN847494">
    <property type="protein sequence ID" value="KIW16598.1"/>
    <property type="molecule type" value="Genomic_DNA"/>
</dbReference>
<dbReference type="AlphaFoldDB" id="A0A0D2BCA4"/>
<dbReference type="HOGENOM" id="CLU_1151807_0_0_1"/>
<dbReference type="GeneID" id="27330869"/>
<evidence type="ECO:0000313" key="1">
    <source>
        <dbReference type="EMBL" id="KIW16598.1"/>
    </source>
</evidence>
<organism evidence="1 2">
    <name type="scientific">Exophiala spinifera</name>
    <dbReference type="NCBI Taxonomy" id="91928"/>
    <lineage>
        <taxon>Eukaryota</taxon>
        <taxon>Fungi</taxon>
        <taxon>Dikarya</taxon>
        <taxon>Ascomycota</taxon>
        <taxon>Pezizomycotina</taxon>
        <taxon>Eurotiomycetes</taxon>
        <taxon>Chaetothyriomycetidae</taxon>
        <taxon>Chaetothyriales</taxon>
        <taxon>Herpotrichiellaceae</taxon>
        <taxon>Exophiala</taxon>
    </lineage>
</organism>